<name>A0ACC5RAX4_9HYPH</name>
<protein>
    <submittedName>
        <fullName evidence="1">GntR family transcriptional regulator</fullName>
    </submittedName>
</protein>
<gene>
    <name evidence="1" type="ORF">JHL16_25600</name>
</gene>
<evidence type="ECO:0000313" key="1">
    <source>
        <dbReference type="EMBL" id="MBK1869763.1"/>
    </source>
</evidence>
<reference evidence="1" key="1">
    <citation type="submission" date="2021-01" db="EMBL/GenBank/DDBJ databases">
        <authorList>
            <person name="Sun Q."/>
        </authorList>
    </citation>
    <scope>NUCLEOTIDE SEQUENCE</scope>
    <source>
        <strain evidence="1">YIM B02566</strain>
    </source>
</reference>
<comment type="caution">
    <text evidence="1">The sequence shown here is derived from an EMBL/GenBank/DDBJ whole genome shotgun (WGS) entry which is preliminary data.</text>
</comment>
<proteinExistence type="predicted"/>
<dbReference type="EMBL" id="JAENHL010000008">
    <property type="protein sequence ID" value="MBK1869763.1"/>
    <property type="molecule type" value="Genomic_DNA"/>
</dbReference>
<evidence type="ECO:0000313" key="2">
    <source>
        <dbReference type="Proteomes" id="UP000616151"/>
    </source>
</evidence>
<sequence>MSSEPNYKRIVRLLEAKIQSGDYPPGHRLPPERELCELFGVSRITARQALAELAQRKLVVRNQGQGTFVAKSRIESSLLGFFSISEALKADGKLVSTRVISAELTAPAADEAVALQSAGNARVFRLTRLRFVDGEPYALETSAMAAERFPNLGRFDFGARSLYDVLAREYGTQLVRARETLAPVMLTAEQAELLQVRIDQPALRLSRTTYDRDNVAAEAAMALIRGDRCQLLFELWADQRSSAG</sequence>
<dbReference type="Proteomes" id="UP000616151">
    <property type="component" value="Unassembled WGS sequence"/>
</dbReference>
<organism evidence="1 2">
    <name type="scientific">Taklimakanibacter albus</name>
    <dbReference type="NCBI Taxonomy" id="2800327"/>
    <lineage>
        <taxon>Bacteria</taxon>
        <taxon>Pseudomonadati</taxon>
        <taxon>Pseudomonadota</taxon>
        <taxon>Alphaproteobacteria</taxon>
        <taxon>Hyphomicrobiales</taxon>
        <taxon>Aestuariivirgaceae</taxon>
        <taxon>Taklimakanibacter</taxon>
    </lineage>
</organism>
<keyword evidence="2" id="KW-1185">Reference proteome</keyword>
<accession>A0ACC5RAX4</accession>